<organism evidence="2 3">
    <name type="scientific">Marivirga tractuosa (strain ATCC 23168 / DSM 4126 / NBRC 15989 / NCIMB 1408 / VKM B-1430 / H-43)</name>
    <name type="common">Microscilla tractuosa</name>
    <name type="synonym">Flexibacter tractuosus</name>
    <dbReference type="NCBI Taxonomy" id="643867"/>
    <lineage>
        <taxon>Bacteria</taxon>
        <taxon>Pseudomonadati</taxon>
        <taxon>Bacteroidota</taxon>
        <taxon>Cytophagia</taxon>
        <taxon>Cytophagales</taxon>
        <taxon>Marivirgaceae</taxon>
        <taxon>Marivirga</taxon>
    </lineage>
</organism>
<reference evidence="2 3" key="1">
    <citation type="journal article" date="2011" name="Stand. Genomic Sci.">
        <title>Complete genome sequence of Marivirga tractuosa type strain (H-43).</title>
        <authorList>
            <person name="Pagani I."/>
            <person name="Chertkov O."/>
            <person name="Lapidus A."/>
            <person name="Lucas S."/>
            <person name="Del Rio T.G."/>
            <person name="Tice H."/>
            <person name="Copeland A."/>
            <person name="Cheng J.F."/>
            <person name="Nolan M."/>
            <person name="Saunders E."/>
            <person name="Pitluck S."/>
            <person name="Held B."/>
            <person name="Goodwin L."/>
            <person name="Liolios K."/>
            <person name="Ovchinikova G."/>
            <person name="Ivanova N."/>
            <person name="Mavromatis K."/>
            <person name="Pati A."/>
            <person name="Chen A."/>
            <person name="Palaniappan K."/>
            <person name="Land M."/>
            <person name="Hauser L."/>
            <person name="Jeffries C.D."/>
            <person name="Detter J.C."/>
            <person name="Han C."/>
            <person name="Tapia R."/>
            <person name="Ngatchou-Djao O.D."/>
            <person name="Rohde M."/>
            <person name="Goker M."/>
            <person name="Spring S."/>
            <person name="Sikorski J."/>
            <person name="Woyke T."/>
            <person name="Bristow J."/>
            <person name="Eisen J.A."/>
            <person name="Markowitz V."/>
            <person name="Hugenholtz P."/>
            <person name="Klenk H.P."/>
            <person name="Kyrpides N.C."/>
        </authorList>
    </citation>
    <scope>NUCLEOTIDE SEQUENCE [LARGE SCALE GENOMIC DNA]</scope>
    <source>
        <strain evidence="3">ATCC 23168 / DSM 4126 / NBRC 15989 / NCIMB 1408 / VKM B-1430 / H-43</strain>
    </source>
</reference>
<feature type="transmembrane region" description="Helical" evidence="1">
    <location>
        <begin position="204"/>
        <end position="223"/>
    </location>
</feature>
<evidence type="ECO:0000256" key="1">
    <source>
        <dbReference type="SAM" id="Phobius"/>
    </source>
</evidence>
<name>E4TNW7_MARTH</name>
<keyword evidence="3" id="KW-1185">Reference proteome</keyword>
<dbReference type="InterPro" id="IPR025367">
    <property type="entry name" value="DUF4271"/>
</dbReference>
<keyword evidence="1" id="KW-1133">Transmembrane helix</keyword>
<evidence type="ECO:0000313" key="2">
    <source>
        <dbReference type="EMBL" id="ADR22531.1"/>
    </source>
</evidence>
<evidence type="ECO:0000313" key="3">
    <source>
        <dbReference type="Proteomes" id="UP000008720"/>
    </source>
</evidence>
<dbReference type="OrthoDB" id="975088at2"/>
<feature type="transmembrane region" description="Helical" evidence="1">
    <location>
        <begin position="278"/>
        <end position="300"/>
    </location>
</feature>
<feature type="transmembrane region" description="Helical" evidence="1">
    <location>
        <begin position="146"/>
        <end position="166"/>
    </location>
</feature>
<dbReference type="EMBL" id="CP002349">
    <property type="protein sequence ID" value="ADR22531.1"/>
    <property type="molecule type" value="Genomic_DNA"/>
</dbReference>
<keyword evidence="1" id="KW-0812">Transmembrane</keyword>
<dbReference type="RefSeq" id="WP_013454674.1">
    <property type="nucleotide sequence ID" value="NC_014759.1"/>
</dbReference>
<gene>
    <name evidence="2" type="ordered locus">Ftrac_2553</name>
</gene>
<feature type="transmembrane region" description="Helical" evidence="1">
    <location>
        <begin position="243"/>
        <end position="266"/>
    </location>
</feature>
<feature type="transmembrane region" description="Helical" evidence="1">
    <location>
        <begin position="306"/>
        <end position="327"/>
    </location>
</feature>
<accession>E4TNW7</accession>
<dbReference type="STRING" id="643867.Ftrac_2553"/>
<feature type="transmembrane region" description="Helical" evidence="1">
    <location>
        <begin position="339"/>
        <end position="361"/>
    </location>
</feature>
<dbReference type="KEGG" id="mtt:Ftrac_2553"/>
<protein>
    <recommendedName>
        <fullName evidence="4">DUF4271 domain-containing protein</fullName>
    </recommendedName>
</protein>
<keyword evidence="1" id="KW-0472">Membrane</keyword>
<sequence length="362" mass="41679">MYRLVFFFLLFCFLSCSQQNPEKDGVKATSEKELRVWHQTDTIYNSVKWASDSLRQIKLKVGYSHELRLEAKSDAPVYLFQENSLLAKSSDGLLKYSFKTGVNNEDIFLTLDRSLRKLSYGLYSIKYENKSTAYSSLQIEGREKQWISNNILMILLIGASIFLVVIKFNYAKRTGDIFSFNKIFTTRLNEGEQSRVRIMDQDNIVFAGFYTFLTAGLIYFLSLGKNVGFLGIEANGIMEYLKILAIVAVGLAAKVILIAIASNLFGNSKIPAFYVKEMLNINLFFIAILFFSSIFIYLFMGEIPTSWLTIALYGVLSFYIIRLLLLYFKILKLSSFSNLYLFSYFCTTEIFPFLIGLKYFMR</sequence>
<dbReference type="AlphaFoldDB" id="E4TNW7"/>
<proteinExistence type="predicted"/>
<dbReference type="Proteomes" id="UP000008720">
    <property type="component" value="Chromosome"/>
</dbReference>
<dbReference type="HOGENOM" id="CLU_764630_0_0_10"/>
<dbReference type="Pfam" id="PF14093">
    <property type="entry name" value="DUF4271"/>
    <property type="match status" value="1"/>
</dbReference>
<evidence type="ECO:0008006" key="4">
    <source>
        <dbReference type="Google" id="ProtNLM"/>
    </source>
</evidence>